<sequence length="94" mass="10465">MSTIKIQALIEFEKEATFMQKDERNWLLHADGSPTLASSKARVVLTSPEEDELDYASRFDFKASNNDTEYEALIAGIRMALDAGAKSLIAYSNC</sequence>
<dbReference type="GO" id="GO:0003676">
    <property type="term" value="F:nucleic acid binding"/>
    <property type="evidence" value="ECO:0007669"/>
    <property type="project" value="InterPro"/>
</dbReference>
<accession>A0AAW2W183</accession>
<name>A0AAW2W183_SESRA</name>
<dbReference type="PANTHER" id="PTHR48475">
    <property type="entry name" value="RIBONUCLEASE H"/>
    <property type="match status" value="1"/>
</dbReference>
<reference evidence="1" key="1">
    <citation type="submission" date="2020-06" db="EMBL/GenBank/DDBJ databases">
        <authorList>
            <person name="Li T."/>
            <person name="Hu X."/>
            <person name="Zhang T."/>
            <person name="Song X."/>
            <person name="Zhang H."/>
            <person name="Dai N."/>
            <person name="Sheng W."/>
            <person name="Hou X."/>
            <person name="Wei L."/>
        </authorList>
    </citation>
    <scope>NUCLEOTIDE SEQUENCE</scope>
    <source>
        <strain evidence="1">G02</strain>
        <tissue evidence="1">Leaf</tissue>
    </source>
</reference>
<dbReference type="InterPro" id="IPR012337">
    <property type="entry name" value="RNaseH-like_sf"/>
</dbReference>
<dbReference type="Gene3D" id="3.30.420.10">
    <property type="entry name" value="Ribonuclease H-like superfamily/Ribonuclease H"/>
    <property type="match status" value="1"/>
</dbReference>
<dbReference type="SUPFAM" id="SSF53098">
    <property type="entry name" value="Ribonuclease H-like"/>
    <property type="match status" value="1"/>
</dbReference>
<evidence type="ECO:0000313" key="1">
    <source>
        <dbReference type="EMBL" id="KAL0434915.1"/>
    </source>
</evidence>
<proteinExistence type="predicted"/>
<dbReference type="AlphaFoldDB" id="A0AAW2W183"/>
<organism evidence="1">
    <name type="scientific">Sesamum radiatum</name>
    <name type="common">Black benniseed</name>
    <dbReference type="NCBI Taxonomy" id="300843"/>
    <lineage>
        <taxon>Eukaryota</taxon>
        <taxon>Viridiplantae</taxon>
        <taxon>Streptophyta</taxon>
        <taxon>Embryophyta</taxon>
        <taxon>Tracheophyta</taxon>
        <taxon>Spermatophyta</taxon>
        <taxon>Magnoliopsida</taxon>
        <taxon>eudicotyledons</taxon>
        <taxon>Gunneridae</taxon>
        <taxon>Pentapetalae</taxon>
        <taxon>asterids</taxon>
        <taxon>lamiids</taxon>
        <taxon>Lamiales</taxon>
        <taxon>Pedaliaceae</taxon>
        <taxon>Sesamum</taxon>
    </lineage>
</organism>
<dbReference type="InterPro" id="IPR036397">
    <property type="entry name" value="RNaseH_sf"/>
</dbReference>
<reference evidence="1" key="2">
    <citation type="journal article" date="2024" name="Plant">
        <title>Genomic evolution and insights into agronomic trait innovations of Sesamum species.</title>
        <authorList>
            <person name="Miao H."/>
            <person name="Wang L."/>
            <person name="Qu L."/>
            <person name="Liu H."/>
            <person name="Sun Y."/>
            <person name="Le M."/>
            <person name="Wang Q."/>
            <person name="Wei S."/>
            <person name="Zheng Y."/>
            <person name="Lin W."/>
            <person name="Duan Y."/>
            <person name="Cao H."/>
            <person name="Xiong S."/>
            <person name="Wang X."/>
            <person name="Wei L."/>
            <person name="Li C."/>
            <person name="Ma Q."/>
            <person name="Ju M."/>
            <person name="Zhao R."/>
            <person name="Li G."/>
            <person name="Mu C."/>
            <person name="Tian Q."/>
            <person name="Mei H."/>
            <person name="Zhang T."/>
            <person name="Gao T."/>
            <person name="Zhang H."/>
        </authorList>
    </citation>
    <scope>NUCLEOTIDE SEQUENCE</scope>
    <source>
        <strain evidence="1">G02</strain>
    </source>
</reference>
<evidence type="ECO:0008006" key="2">
    <source>
        <dbReference type="Google" id="ProtNLM"/>
    </source>
</evidence>
<gene>
    <name evidence="1" type="ORF">Sradi_0199400</name>
</gene>
<dbReference type="PANTHER" id="PTHR48475:SF2">
    <property type="entry name" value="RIBONUCLEASE H"/>
    <property type="match status" value="1"/>
</dbReference>
<protein>
    <recommendedName>
        <fullName evidence="2">RNase H type-1 domain-containing protein</fullName>
    </recommendedName>
</protein>
<dbReference type="EMBL" id="JACGWJ010000002">
    <property type="protein sequence ID" value="KAL0434915.1"/>
    <property type="molecule type" value="Genomic_DNA"/>
</dbReference>
<comment type="caution">
    <text evidence="1">The sequence shown here is derived from an EMBL/GenBank/DDBJ whole genome shotgun (WGS) entry which is preliminary data.</text>
</comment>